<name>A0ABN9BMX5_9NEOB</name>
<feature type="non-terminal residue" evidence="1">
    <location>
        <position position="37"/>
    </location>
</feature>
<keyword evidence="2" id="KW-1185">Reference proteome</keyword>
<dbReference type="EMBL" id="CATNWA010004942">
    <property type="protein sequence ID" value="CAI9548999.1"/>
    <property type="molecule type" value="Genomic_DNA"/>
</dbReference>
<dbReference type="Proteomes" id="UP001162483">
    <property type="component" value="Unassembled WGS sequence"/>
</dbReference>
<evidence type="ECO:0000313" key="1">
    <source>
        <dbReference type="EMBL" id="CAI9548999.1"/>
    </source>
</evidence>
<gene>
    <name evidence="1" type="ORF">SPARVUS_LOCUS3261711</name>
</gene>
<evidence type="ECO:0000313" key="2">
    <source>
        <dbReference type="Proteomes" id="UP001162483"/>
    </source>
</evidence>
<accession>A0ABN9BMX5</accession>
<protein>
    <submittedName>
        <fullName evidence="1">Uncharacterized protein</fullName>
    </submittedName>
</protein>
<proteinExistence type="predicted"/>
<reference evidence="1" key="1">
    <citation type="submission" date="2023-05" db="EMBL/GenBank/DDBJ databases">
        <authorList>
            <person name="Stuckert A."/>
        </authorList>
    </citation>
    <scope>NUCLEOTIDE SEQUENCE</scope>
</reference>
<sequence>MNSNKQDVTSDIIAYYQGRTDHLDHLGTARGPGVSRG</sequence>
<comment type="caution">
    <text evidence="1">The sequence shown here is derived from an EMBL/GenBank/DDBJ whole genome shotgun (WGS) entry which is preliminary data.</text>
</comment>
<organism evidence="1 2">
    <name type="scientific">Staurois parvus</name>
    <dbReference type="NCBI Taxonomy" id="386267"/>
    <lineage>
        <taxon>Eukaryota</taxon>
        <taxon>Metazoa</taxon>
        <taxon>Chordata</taxon>
        <taxon>Craniata</taxon>
        <taxon>Vertebrata</taxon>
        <taxon>Euteleostomi</taxon>
        <taxon>Amphibia</taxon>
        <taxon>Batrachia</taxon>
        <taxon>Anura</taxon>
        <taxon>Neobatrachia</taxon>
        <taxon>Ranoidea</taxon>
        <taxon>Ranidae</taxon>
        <taxon>Staurois</taxon>
    </lineage>
</organism>